<accession>G2PPN9</accession>
<proteinExistence type="predicted"/>
<evidence type="ECO:0000313" key="2">
    <source>
        <dbReference type="Proteomes" id="UP000008908"/>
    </source>
</evidence>
<dbReference type="eggNOG" id="ENOG502ZY3J">
    <property type="taxonomic scope" value="Bacteria"/>
</dbReference>
<protein>
    <submittedName>
        <fullName evidence="1">Uncharacterized protein</fullName>
    </submittedName>
</protein>
<name>G2PPN9_ALLRU</name>
<dbReference type="OrthoDB" id="4188374at2"/>
<sequence length="275" mass="32711">MNPFKKIDPKIGLLKDTTSPFFGRYRLEFNQVSPFREPSFNRVFIKINTDAIEDVKRIYHLFPQHLKYQIQLYNQGNIRQNQNYLIDCFEDDDWFLCLDMMGDVAFMPMYNFYFALLSVSRYVENCHFFIFSSGDKDTRWIDEYKISGGELDFSRNEMETESFWGSIIYYLKEASKLNTFEFKRFAAFQLYDLLFDNTYSCLEKVDGCQNGHYTSEETTDGVQEYIETMSVQEQKEINRLIKVLFNLKLDNSLKGELNKLFAFDTLDHKRGDNVE</sequence>
<dbReference type="EMBL" id="CP002999">
    <property type="protein sequence ID" value="AEM70420.1"/>
    <property type="molecule type" value="Genomic_DNA"/>
</dbReference>
<reference evidence="1 2" key="2">
    <citation type="journal article" date="2012" name="Stand. Genomic Sci.">
        <title>Complete genome sequence of the facultatively anaerobic, appendaged bacterium Muricauda ruestringensis type strain (B1(T)).</title>
        <authorList>
            <person name="Huntemann M."/>
            <person name="Teshima H."/>
            <person name="Lapidus A."/>
            <person name="Nolan M."/>
            <person name="Lucas S."/>
            <person name="Hammon N."/>
            <person name="Deshpande S."/>
            <person name="Cheng J.F."/>
            <person name="Tapia R."/>
            <person name="Goodwin L.A."/>
            <person name="Pitluck S."/>
            <person name="Liolios K."/>
            <person name="Pagani I."/>
            <person name="Ivanova N."/>
            <person name="Mavromatis K."/>
            <person name="Mikhailova N."/>
            <person name="Pati A."/>
            <person name="Chen A."/>
            <person name="Palaniappan K."/>
            <person name="Land M."/>
            <person name="Hauser L."/>
            <person name="Pan C."/>
            <person name="Brambilla E.M."/>
            <person name="Rohde M."/>
            <person name="Spring S."/>
            <person name="Goker M."/>
            <person name="Detter J.C."/>
            <person name="Bristow J."/>
            <person name="Eisen J.A."/>
            <person name="Markowitz V."/>
            <person name="Hugenholtz P."/>
            <person name="Kyrpides N.C."/>
            <person name="Klenk H.P."/>
            <person name="Woyke T."/>
        </authorList>
    </citation>
    <scope>NUCLEOTIDE SEQUENCE [LARGE SCALE GENOMIC DNA]</scope>
    <source>
        <strain evidence="2">DSM 13258 / LMG 19739 / B1</strain>
    </source>
</reference>
<reference evidence="2" key="1">
    <citation type="submission" date="2011-08" db="EMBL/GenBank/DDBJ databases">
        <title>The complete genome of Muricauda ruestringensis DSM 13258.</title>
        <authorList>
            <person name="Lucas S."/>
            <person name="Han J."/>
            <person name="Lapidus A."/>
            <person name="Bruce D."/>
            <person name="Goodwin L."/>
            <person name="Pitluck S."/>
            <person name="Peters L."/>
            <person name="Kyrpides N."/>
            <person name="Mavromatis K."/>
            <person name="Ivanova N."/>
            <person name="Ovchinnikova G."/>
            <person name="Teshima H."/>
            <person name="Detter J.C."/>
            <person name="Tapia R."/>
            <person name="Han C."/>
            <person name="Land M."/>
            <person name="Hauser L."/>
            <person name="Markowitz V."/>
            <person name="Cheng J.-F."/>
            <person name="Hugenholtz P."/>
            <person name="Woyke T."/>
            <person name="Wu D."/>
            <person name="Spring S."/>
            <person name="Schroeder M."/>
            <person name="Brambilla E."/>
            <person name="Klenk H.-P."/>
            <person name="Eisen J.A."/>
        </authorList>
    </citation>
    <scope>NUCLEOTIDE SEQUENCE [LARGE SCALE GENOMIC DNA]</scope>
    <source>
        <strain evidence="2">DSM 13258 / LMG 19739 / B1</strain>
    </source>
</reference>
<dbReference type="AlphaFoldDB" id="G2PPN9"/>
<dbReference type="KEGG" id="mrs:Murru_1379"/>
<dbReference type="STRING" id="886377.Murru_1379"/>
<organism evidence="1 2">
    <name type="scientific">Allomuricauda ruestringensis (strain DSM 13258 / CIP 107369 / LMG 19739 / B1)</name>
    <name type="common">Muricauda ruestringensis</name>
    <dbReference type="NCBI Taxonomy" id="886377"/>
    <lineage>
        <taxon>Bacteria</taxon>
        <taxon>Pseudomonadati</taxon>
        <taxon>Bacteroidota</taxon>
        <taxon>Flavobacteriia</taxon>
        <taxon>Flavobacteriales</taxon>
        <taxon>Flavobacteriaceae</taxon>
        <taxon>Flagellimonas</taxon>
    </lineage>
</organism>
<dbReference type="Proteomes" id="UP000008908">
    <property type="component" value="Chromosome"/>
</dbReference>
<dbReference type="HOGENOM" id="CLU_1011279_0_0_10"/>
<evidence type="ECO:0000313" key="1">
    <source>
        <dbReference type="EMBL" id="AEM70420.1"/>
    </source>
</evidence>
<gene>
    <name evidence="1" type="ordered locus">Murru_1379</name>
</gene>
<keyword evidence="2" id="KW-1185">Reference proteome</keyword>
<dbReference type="RefSeq" id="WP_014032701.1">
    <property type="nucleotide sequence ID" value="NC_015945.1"/>
</dbReference>